<evidence type="ECO:0000313" key="2">
    <source>
        <dbReference type="Proteomes" id="UP000000940"/>
    </source>
</evidence>
<dbReference type="HOGENOM" id="CLU_057457_1_0_0"/>
<dbReference type="Gene3D" id="3.40.50.1820">
    <property type="entry name" value="alpha/beta hydrolase"/>
    <property type="match status" value="1"/>
</dbReference>
<organism evidence="1 2">
    <name type="scientific">Thermotoga petrophila (strain ATCC BAA-489 / DSM 13996 / JCM 10882 / RKU-10)</name>
    <name type="common">Thermotoga naphthophila</name>
    <dbReference type="NCBI Taxonomy" id="590168"/>
    <lineage>
        <taxon>Bacteria</taxon>
        <taxon>Thermotogati</taxon>
        <taxon>Thermotogota</taxon>
        <taxon>Thermotogae</taxon>
        <taxon>Thermotogales</taxon>
        <taxon>Thermotogaceae</taxon>
        <taxon>Thermotoga</taxon>
    </lineage>
</organism>
<reference evidence="1 2" key="1">
    <citation type="submission" date="2009-12" db="EMBL/GenBank/DDBJ databases">
        <title>Complete sequence of Thermotoga petrophila RKU-1.</title>
        <authorList>
            <consortium name="US DOE Joint Genome Institute"/>
            <person name="Lucas S."/>
            <person name="Copeland A."/>
            <person name="Lapidus A."/>
            <person name="Glavina del Rio T."/>
            <person name="Dalin E."/>
            <person name="Tice H."/>
            <person name="Bruce D."/>
            <person name="Goodwin L."/>
            <person name="Pitluck S."/>
            <person name="Munk A.C."/>
            <person name="Brettin T."/>
            <person name="Detter J.C."/>
            <person name="Han C."/>
            <person name="Tapia R."/>
            <person name="Larimer F."/>
            <person name="Land M."/>
            <person name="Hauser L."/>
            <person name="Kyrpides N."/>
            <person name="Mikhailova N."/>
            <person name="Nelson K.E."/>
            <person name="Gogarten J.P."/>
            <person name="Noll K.M."/>
        </authorList>
    </citation>
    <scope>NUCLEOTIDE SEQUENCE [LARGE SCALE GENOMIC DNA]</scope>
    <source>
        <strain evidence="2">ATCC BAA-489 / DSM 13996 / JCM 10882 / RKU-10</strain>
    </source>
</reference>
<dbReference type="Proteomes" id="UP000000940">
    <property type="component" value="Chromosome"/>
</dbReference>
<dbReference type="InterPro" id="IPR000801">
    <property type="entry name" value="Esterase-like"/>
</dbReference>
<accession>D2C515</accession>
<evidence type="ECO:0000313" key="1">
    <source>
        <dbReference type="EMBL" id="ADA67819.1"/>
    </source>
</evidence>
<gene>
    <name evidence="1" type="ordered locus">Tnap_1753</name>
</gene>
<name>D2C515_THEP2</name>
<dbReference type="KEGG" id="tnp:Tnap_1753"/>
<dbReference type="PANTHER" id="PTHR48098:SF1">
    <property type="entry name" value="DIACYLGLYCEROL ACYLTRANSFERASE_MYCOLYLTRANSFERASE AG85A"/>
    <property type="match status" value="1"/>
</dbReference>
<sequence length="281" mass="31971">MRNISMIVLTLLVWILMWTLSFGSNDAASEVMNIKIPQELIEIPNEYFKPSSQPGTLVELYYDTYESFSYSEKSKIIKKRAIVYLPYGYDKNRKYDVFYLMHGGWGDETTMLGTPDRPSPLKNVIDNAIAAGEIRPLIIVCPTYNNTNENGLDSASFSLAMQLTRNYHNELVNDLIPAVEGTYSTYAASTSRENLIASRDHRGFGGFSMGAVATWRTFQYALDYFRYFLPMSCGTTLDDEEIFATARGHDLNDYFVFIITGTNDFAYSYDKARVELIEMSP</sequence>
<dbReference type="GO" id="GO:0016747">
    <property type="term" value="F:acyltransferase activity, transferring groups other than amino-acyl groups"/>
    <property type="evidence" value="ECO:0007669"/>
    <property type="project" value="TreeGrafter"/>
</dbReference>
<dbReference type="SMR" id="D2C515"/>
<dbReference type="EMBL" id="CP001839">
    <property type="protein sequence ID" value="ADA67819.1"/>
    <property type="molecule type" value="Genomic_DNA"/>
</dbReference>
<dbReference type="InterPro" id="IPR050583">
    <property type="entry name" value="Mycobacterial_A85_antigen"/>
</dbReference>
<proteinExistence type="predicted"/>
<protein>
    <submittedName>
        <fullName evidence="1">Esterase/lipase-like protein</fullName>
    </submittedName>
</protein>
<dbReference type="PANTHER" id="PTHR48098">
    <property type="entry name" value="ENTEROCHELIN ESTERASE-RELATED"/>
    <property type="match status" value="1"/>
</dbReference>
<keyword evidence="2" id="KW-1185">Reference proteome</keyword>
<dbReference type="InterPro" id="IPR029058">
    <property type="entry name" value="AB_hydrolase_fold"/>
</dbReference>
<dbReference type="AlphaFoldDB" id="D2C515"/>
<dbReference type="Pfam" id="PF00756">
    <property type="entry name" value="Esterase"/>
    <property type="match status" value="1"/>
</dbReference>
<dbReference type="SUPFAM" id="SSF53474">
    <property type="entry name" value="alpha/beta-Hydrolases"/>
    <property type="match status" value="1"/>
</dbReference>
<dbReference type="ESTHER" id="thenr-d2c515">
    <property type="family name" value="A85-Feruloyl-Esterase"/>
</dbReference>